<dbReference type="InParanoid" id="W7XLM0"/>
<organism evidence="1 2">
    <name type="scientific">Tetrahymena thermophila (strain SB210)</name>
    <dbReference type="NCBI Taxonomy" id="312017"/>
    <lineage>
        <taxon>Eukaryota</taxon>
        <taxon>Sar</taxon>
        <taxon>Alveolata</taxon>
        <taxon>Ciliophora</taxon>
        <taxon>Intramacronucleata</taxon>
        <taxon>Oligohymenophorea</taxon>
        <taxon>Hymenostomatida</taxon>
        <taxon>Tetrahymenina</taxon>
        <taxon>Tetrahymenidae</taxon>
        <taxon>Tetrahymena</taxon>
    </lineage>
</organism>
<sequence>MSENQFSTFQILQVVSSVVARYLLSAEKFLQVVSDEQVTRYLQSQEKVNDLIYKLCAQIVCFSSNSPFSLNILQILLYDTARYQLSDEKYNYEVKLTNASIVASILFISSNPLSVLHILKKLLSAVARSLPSGGKSN</sequence>
<dbReference type="AlphaFoldDB" id="W7XLM0"/>
<dbReference type="GeneID" id="24441859"/>
<evidence type="ECO:0000313" key="1">
    <source>
        <dbReference type="EMBL" id="EWS76524.1"/>
    </source>
</evidence>
<name>W7XLM0_TETTS</name>
<dbReference type="Proteomes" id="UP000009168">
    <property type="component" value="Unassembled WGS sequence"/>
</dbReference>
<accession>W7XLM0</accession>
<dbReference type="KEGG" id="tet:TTHERM_001170538"/>
<dbReference type="RefSeq" id="XP_012650934.1">
    <property type="nucleotide sequence ID" value="XM_012795480.1"/>
</dbReference>
<protein>
    <submittedName>
        <fullName evidence="1">Uncharacterized protein</fullName>
    </submittedName>
</protein>
<proteinExistence type="predicted"/>
<keyword evidence="2" id="KW-1185">Reference proteome</keyword>
<evidence type="ECO:0000313" key="2">
    <source>
        <dbReference type="Proteomes" id="UP000009168"/>
    </source>
</evidence>
<dbReference type="EMBL" id="GG662854">
    <property type="protein sequence ID" value="EWS76524.1"/>
    <property type="molecule type" value="Genomic_DNA"/>
</dbReference>
<reference evidence="2" key="1">
    <citation type="journal article" date="2006" name="PLoS Biol.">
        <title>Macronuclear genome sequence of the ciliate Tetrahymena thermophila, a model eukaryote.</title>
        <authorList>
            <person name="Eisen J.A."/>
            <person name="Coyne R.S."/>
            <person name="Wu M."/>
            <person name="Wu D."/>
            <person name="Thiagarajan M."/>
            <person name="Wortman J.R."/>
            <person name="Badger J.H."/>
            <person name="Ren Q."/>
            <person name="Amedeo P."/>
            <person name="Jones K.M."/>
            <person name="Tallon L.J."/>
            <person name="Delcher A.L."/>
            <person name="Salzberg S.L."/>
            <person name="Silva J.C."/>
            <person name="Haas B.J."/>
            <person name="Majoros W.H."/>
            <person name="Farzad M."/>
            <person name="Carlton J.M."/>
            <person name="Smith R.K. Jr."/>
            <person name="Garg J."/>
            <person name="Pearlman R.E."/>
            <person name="Karrer K.M."/>
            <person name="Sun L."/>
            <person name="Manning G."/>
            <person name="Elde N.C."/>
            <person name="Turkewitz A.P."/>
            <person name="Asai D.J."/>
            <person name="Wilkes D.E."/>
            <person name="Wang Y."/>
            <person name="Cai H."/>
            <person name="Collins K."/>
            <person name="Stewart B.A."/>
            <person name="Lee S.R."/>
            <person name="Wilamowska K."/>
            <person name="Weinberg Z."/>
            <person name="Ruzzo W.L."/>
            <person name="Wloga D."/>
            <person name="Gaertig J."/>
            <person name="Frankel J."/>
            <person name="Tsao C.-C."/>
            <person name="Gorovsky M.A."/>
            <person name="Keeling P.J."/>
            <person name="Waller R.F."/>
            <person name="Patron N.J."/>
            <person name="Cherry J.M."/>
            <person name="Stover N.A."/>
            <person name="Krieger C.J."/>
            <person name="del Toro C."/>
            <person name="Ryder H.F."/>
            <person name="Williamson S.C."/>
            <person name="Barbeau R.A."/>
            <person name="Hamilton E.P."/>
            <person name="Orias E."/>
        </authorList>
    </citation>
    <scope>NUCLEOTIDE SEQUENCE [LARGE SCALE GENOMIC DNA]</scope>
    <source>
        <strain evidence="2">SB210</strain>
    </source>
</reference>
<gene>
    <name evidence="1" type="ORF">TTHERM_001170538</name>
</gene>